<name>A0A2R8BSZ0_9RHOB</name>
<gene>
    <name evidence="1" type="ORF">PAA8504_01117</name>
</gene>
<protein>
    <recommendedName>
        <fullName evidence="3">Peptidase inhibitor I78 family protein</fullName>
    </recommendedName>
</protein>
<dbReference type="AlphaFoldDB" id="A0A2R8BSZ0"/>
<dbReference type="RefSeq" id="WP_108893155.1">
    <property type="nucleotide sequence ID" value="NZ_ONZF01000002.1"/>
</dbReference>
<proteinExistence type="predicted"/>
<dbReference type="OrthoDB" id="8724542at2"/>
<evidence type="ECO:0000313" key="1">
    <source>
        <dbReference type="EMBL" id="SPJ23307.1"/>
    </source>
</evidence>
<keyword evidence="2" id="KW-1185">Reference proteome</keyword>
<organism evidence="1 2">
    <name type="scientific">Palleronia abyssalis</name>
    <dbReference type="NCBI Taxonomy" id="1501240"/>
    <lineage>
        <taxon>Bacteria</taxon>
        <taxon>Pseudomonadati</taxon>
        <taxon>Pseudomonadota</taxon>
        <taxon>Alphaproteobacteria</taxon>
        <taxon>Rhodobacterales</taxon>
        <taxon>Roseobacteraceae</taxon>
        <taxon>Palleronia</taxon>
    </lineage>
</organism>
<accession>A0A2R8BSZ0</accession>
<dbReference type="Gene3D" id="3.30.10.10">
    <property type="entry name" value="Trypsin Inhibitor V, subunit A"/>
    <property type="match status" value="1"/>
</dbReference>
<dbReference type="EMBL" id="ONZF01000002">
    <property type="protein sequence ID" value="SPJ23307.1"/>
    <property type="molecule type" value="Genomic_DNA"/>
</dbReference>
<evidence type="ECO:0000313" key="2">
    <source>
        <dbReference type="Proteomes" id="UP000244912"/>
    </source>
</evidence>
<sequence length="86" mass="9135">MLRIVFLILPLAACQVTAPQATPDTCEAVAERVSARIGTPVAEVDATGPEGRRVIGPNDMVTMDYVEGRLNLKTDADGTLTRAYCG</sequence>
<dbReference type="InterPro" id="IPR021719">
    <property type="entry name" value="Prot_inh_I78"/>
</dbReference>
<dbReference type="Proteomes" id="UP000244912">
    <property type="component" value="Unassembled WGS sequence"/>
</dbReference>
<dbReference type="Pfam" id="PF11720">
    <property type="entry name" value="Inhibitor_I78"/>
    <property type="match status" value="1"/>
</dbReference>
<evidence type="ECO:0008006" key="3">
    <source>
        <dbReference type="Google" id="ProtNLM"/>
    </source>
</evidence>
<reference evidence="1 2" key="1">
    <citation type="submission" date="2018-03" db="EMBL/GenBank/DDBJ databases">
        <authorList>
            <person name="Keele B.F."/>
        </authorList>
    </citation>
    <scope>NUCLEOTIDE SEQUENCE [LARGE SCALE GENOMIC DNA]</scope>
    <source>
        <strain evidence="1 2">CECT 8504</strain>
    </source>
</reference>